<dbReference type="EMBL" id="CM034393">
    <property type="protein sequence ID" value="KAJ0179774.1"/>
    <property type="molecule type" value="Genomic_DNA"/>
</dbReference>
<organism evidence="1 2">
    <name type="scientific">Dendrolimus kikuchii</name>
    <dbReference type="NCBI Taxonomy" id="765133"/>
    <lineage>
        <taxon>Eukaryota</taxon>
        <taxon>Metazoa</taxon>
        <taxon>Ecdysozoa</taxon>
        <taxon>Arthropoda</taxon>
        <taxon>Hexapoda</taxon>
        <taxon>Insecta</taxon>
        <taxon>Pterygota</taxon>
        <taxon>Neoptera</taxon>
        <taxon>Endopterygota</taxon>
        <taxon>Lepidoptera</taxon>
        <taxon>Glossata</taxon>
        <taxon>Ditrysia</taxon>
        <taxon>Bombycoidea</taxon>
        <taxon>Lasiocampidae</taxon>
        <taxon>Dendrolimus</taxon>
    </lineage>
</organism>
<keyword evidence="2" id="KW-1185">Reference proteome</keyword>
<comment type="caution">
    <text evidence="1">The sequence shown here is derived from an EMBL/GenBank/DDBJ whole genome shotgun (WGS) entry which is preliminary data.</text>
</comment>
<sequence>MGHRERCIKKYFSCILAPDVNIESIYEQLAYNTYDEEYNNEQLIENNIVLREIR</sequence>
<evidence type="ECO:0000313" key="1">
    <source>
        <dbReference type="EMBL" id="KAJ0179774.1"/>
    </source>
</evidence>
<gene>
    <name evidence="1" type="ORF">K1T71_004365</name>
</gene>
<name>A0ACC1D790_9NEOP</name>
<reference evidence="1 2" key="1">
    <citation type="journal article" date="2021" name="Front. Genet.">
        <title>Chromosome-Level Genome Assembly Reveals Significant Gene Expansion in the Toll and IMD Signaling Pathways of Dendrolimus kikuchii.</title>
        <authorList>
            <person name="Zhou J."/>
            <person name="Wu P."/>
            <person name="Xiong Z."/>
            <person name="Liu N."/>
            <person name="Zhao N."/>
            <person name="Ji M."/>
            <person name="Qiu Y."/>
            <person name="Yang B."/>
        </authorList>
    </citation>
    <scope>NUCLEOTIDE SEQUENCE [LARGE SCALE GENOMIC DNA]</scope>
    <source>
        <strain evidence="1">Ann1</strain>
    </source>
</reference>
<dbReference type="Proteomes" id="UP000824533">
    <property type="component" value="Linkage Group LG07"/>
</dbReference>
<protein>
    <submittedName>
        <fullName evidence="1">Uncharacterized protein</fullName>
    </submittedName>
</protein>
<evidence type="ECO:0000313" key="2">
    <source>
        <dbReference type="Proteomes" id="UP000824533"/>
    </source>
</evidence>
<proteinExistence type="predicted"/>
<accession>A0ACC1D790</accession>